<feature type="chain" id="PRO_5046586931" evidence="1">
    <location>
        <begin position="23"/>
        <end position="133"/>
    </location>
</feature>
<comment type="caution">
    <text evidence="2">The sequence shown here is derived from an EMBL/GenBank/DDBJ whole genome shotgun (WGS) entry which is preliminary data.</text>
</comment>
<proteinExistence type="predicted"/>
<evidence type="ECO:0000313" key="2">
    <source>
        <dbReference type="EMBL" id="MCQ8126943.1"/>
    </source>
</evidence>
<accession>A0ABT1TZE2</accession>
<gene>
    <name evidence="2" type="ORF">NP596_00625</name>
</gene>
<keyword evidence="3" id="KW-1185">Reference proteome</keyword>
<dbReference type="PROSITE" id="PS51257">
    <property type="entry name" value="PROKAR_LIPOPROTEIN"/>
    <property type="match status" value="1"/>
</dbReference>
<reference evidence="2 3" key="1">
    <citation type="submission" date="2022-07" db="EMBL/GenBank/DDBJ databases">
        <title>Methylomonas rivi sp. nov., Methylomonas rosea sp. nov., Methylomonas aureus sp. nov. and Methylomonas subterranea sp. nov., four novel methanotrophs isolated from a freshwater creek and the deep terrestrial subsurface.</title>
        <authorList>
            <person name="Abin C."/>
            <person name="Sankaranarayanan K."/>
            <person name="Garner C."/>
            <person name="Sindelar R."/>
            <person name="Kotary K."/>
            <person name="Garner R."/>
            <person name="Barclay S."/>
            <person name="Lawson P."/>
            <person name="Krumholz L."/>
        </authorList>
    </citation>
    <scope>NUCLEOTIDE SEQUENCE [LARGE SCALE GENOMIC DNA]</scope>
    <source>
        <strain evidence="2 3">WSC-6</strain>
    </source>
</reference>
<organism evidence="2 3">
    <name type="scientific">Methylomonas rivi</name>
    <dbReference type="NCBI Taxonomy" id="2952226"/>
    <lineage>
        <taxon>Bacteria</taxon>
        <taxon>Pseudomonadati</taxon>
        <taxon>Pseudomonadota</taxon>
        <taxon>Gammaproteobacteria</taxon>
        <taxon>Methylococcales</taxon>
        <taxon>Methylococcaceae</taxon>
        <taxon>Methylomonas</taxon>
    </lineage>
</organism>
<evidence type="ECO:0000313" key="3">
    <source>
        <dbReference type="Proteomes" id="UP001524586"/>
    </source>
</evidence>
<dbReference type="RefSeq" id="WP_256613260.1">
    <property type="nucleotide sequence ID" value="NZ_JANIBK010000001.1"/>
</dbReference>
<feature type="signal peptide" evidence="1">
    <location>
        <begin position="1"/>
        <end position="22"/>
    </location>
</feature>
<protein>
    <submittedName>
        <fullName evidence="2">Uncharacterized protein</fullName>
    </submittedName>
</protein>
<evidence type="ECO:0000256" key="1">
    <source>
        <dbReference type="SAM" id="SignalP"/>
    </source>
</evidence>
<dbReference type="Proteomes" id="UP001524586">
    <property type="component" value="Unassembled WGS sequence"/>
</dbReference>
<sequence>MKNHYVLIIAAALSLPANTVFAYGSSSSSSSCDKPTFSEFQPAANKYLQSFSEFSFVASSNTSPSSIKVNISAGPLKEQFDAKQLKINPQGNGRLVVSGKLNRPFQHGFARISVTAHSKPGCEKTDGHLIRVQ</sequence>
<keyword evidence="1" id="KW-0732">Signal</keyword>
<dbReference type="EMBL" id="JANIBK010000001">
    <property type="protein sequence ID" value="MCQ8126943.1"/>
    <property type="molecule type" value="Genomic_DNA"/>
</dbReference>
<name>A0ABT1TZE2_9GAMM</name>